<dbReference type="NCBIfam" id="TIGR00795">
    <property type="entry name" value="lctP"/>
    <property type="match status" value="1"/>
</dbReference>
<keyword evidence="5 8" id="KW-0812">Transmembrane</keyword>
<dbReference type="EMBL" id="VNHM01000003">
    <property type="protein sequence ID" value="TYO96901.1"/>
    <property type="molecule type" value="Genomic_DNA"/>
</dbReference>
<protein>
    <recommendedName>
        <fullName evidence="8">L-lactate permease</fullName>
    </recommendedName>
</protein>
<dbReference type="PANTHER" id="PTHR30003:SF0">
    <property type="entry name" value="GLYCOLATE PERMEASE GLCA-RELATED"/>
    <property type="match status" value="1"/>
</dbReference>
<dbReference type="AlphaFoldDB" id="A0A5S4ZV86"/>
<dbReference type="GO" id="GO:0015129">
    <property type="term" value="F:lactate transmembrane transporter activity"/>
    <property type="evidence" value="ECO:0007669"/>
    <property type="project" value="UniProtKB-UniRule"/>
</dbReference>
<accession>A0A5S4ZV86</accession>
<dbReference type="InterPro" id="IPR003804">
    <property type="entry name" value="Lactate_perm"/>
</dbReference>
<organism evidence="9 10">
    <name type="scientific">Desulfallas thermosapovorans DSM 6562</name>
    <dbReference type="NCBI Taxonomy" id="1121431"/>
    <lineage>
        <taxon>Bacteria</taxon>
        <taxon>Bacillati</taxon>
        <taxon>Bacillota</taxon>
        <taxon>Clostridia</taxon>
        <taxon>Eubacteriales</taxon>
        <taxon>Desulfallaceae</taxon>
        <taxon>Desulfallas</taxon>
    </lineage>
</organism>
<feature type="transmembrane region" description="Helical" evidence="8">
    <location>
        <begin position="198"/>
        <end position="216"/>
    </location>
</feature>
<evidence type="ECO:0000256" key="1">
    <source>
        <dbReference type="ARBA" id="ARBA00004651"/>
    </source>
</evidence>
<feature type="transmembrane region" description="Helical" evidence="8">
    <location>
        <begin position="116"/>
        <end position="135"/>
    </location>
</feature>
<comment type="similarity">
    <text evidence="2 8">Belongs to the lactate permease family.</text>
</comment>
<proteinExistence type="inferred from homology"/>
<evidence type="ECO:0000313" key="9">
    <source>
        <dbReference type="EMBL" id="TYO96901.1"/>
    </source>
</evidence>
<comment type="subcellular location">
    <subcellularLocation>
        <location evidence="1 8">Cell membrane</location>
        <topology evidence="1 8">Multi-pass membrane protein</topology>
    </subcellularLocation>
</comment>
<sequence length="588" mass="62773">METWTQVINPFNNLGISALVSSIPILFLFFALAIVKMKGHVAGLATLVIANLVAIIAFQMPSGLAVYSSIYGAMTGLFPIGWIVITAVFLYQLTVKTGQFEIIKDSIASVTEDRRLQALLIAFSFGAFIEGAAGFGTPVAITAAMLVGLGFNPLYAAGICLIANTAPVAFGGIGIPIVTAGAVSGIDAHVIGQMVGRQLPFLSFFVPFWLVFIMSGWKGVKEVMPAILVSGGSFAIAQWFSASYMGPLLPDIISALVSIICLVLFLRVWKPKNIWRFPEEPPRTMQIKKHTAGEVLKAWSPFIILTIMIADWGVNSVKAILDKVTILIPMTGLDQAIIVGGEPMAVIYKFNWLSAAGTAILLSAIITAFILKIKPAQFLAIFFENLKNLRYALLTIASVLGFAFIANYSGMTPTLGKAFTVTGILFPFMSAFLGWVGVFITGSDTSSNALFGKMQLITAESMDINPVLTVATNSSGGVAAKMISPQSIAVATASCGLVGREAELFRFTFKHSIFFTVIIGIIAFLQAYVLEWMVPAVKMITQEGGQAAANAAGGGVTILALTLLFILLLGLYANKQGRSLDKFNVSRG</sequence>
<dbReference type="Pfam" id="PF02652">
    <property type="entry name" value="Lactate_perm"/>
    <property type="match status" value="1"/>
</dbReference>
<feature type="transmembrane region" description="Helical" evidence="8">
    <location>
        <begin position="141"/>
        <end position="161"/>
    </location>
</feature>
<keyword evidence="7 8" id="KW-0472">Membrane</keyword>
<feature type="transmembrane region" description="Helical" evidence="8">
    <location>
        <begin position="295"/>
        <end position="314"/>
    </location>
</feature>
<dbReference type="GO" id="GO:0005886">
    <property type="term" value="C:plasma membrane"/>
    <property type="evidence" value="ECO:0007669"/>
    <property type="project" value="UniProtKB-SubCell"/>
</dbReference>
<keyword evidence="4 8" id="KW-1003">Cell membrane</keyword>
<feature type="transmembrane region" description="Helical" evidence="8">
    <location>
        <begin position="14"/>
        <end position="34"/>
    </location>
</feature>
<feature type="transmembrane region" description="Helical" evidence="8">
    <location>
        <begin position="391"/>
        <end position="409"/>
    </location>
</feature>
<feature type="transmembrane region" description="Helical" evidence="8">
    <location>
        <begin position="352"/>
        <end position="371"/>
    </location>
</feature>
<keyword evidence="3 8" id="KW-0813">Transport</keyword>
<keyword evidence="6 8" id="KW-1133">Transmembrane helix</keyword>
<feature type="transmembrane region" description="Helical" evidence="8">
    <location>
        <begin position="70"/>
        <end position="95"/>
    </location>
</feature>
<evidence type="ECO:0000256" key="7">
    <source>
        <dbReference type="ARBA" id="ARBA00023136"/>
    </source>
</evidence>
<dbReference type="PANTHER" id="PTHR30003">
    <property type="entry name" value="L-LACTATE PERMEASE"/>
    <property type="match status" value="1"/>
</dbReference>
<evidence type="ECO:0000256" key="5">
    <source>
        <dbReference type="ARBA" id="ARBA00022692"/>
    </source>
</evidence>
<comment type="function">
    <text evidence="8">Uptake of L-lactate across the membrane. Can also transport D-lactate and glycolate.</text>
</comment>
<feature type="transmembrane region" description="Helical" evidence="8">
    <location>
        <begin position="513"/>
        <end position="530"/>
    </location>
</feature>
<evidence type="ECO:0000256" key="6">
    <source>
        <dbReference type="ARBA" id="ARBA00022989"/>
    </source>
</evidence>
<comment type="caution">
    <text evidence="9">The sequence shown here is derived from an EMBL/GenBank/DDBJ whole genome shotgun (WGS) entry which is preliminary data.</text>
</comment>
<dbReference type="RefSeq" id="WP_166510765.1">
    <property type="nucleotide sequence ID" value="NZ_VNHM01000003.1"/>
</dbReference>
<gene>
    <name evidence="9" type="ORF">LX24_00711</name>
</gene>
<dbReference type="GO" id="GO:0015295">
    <property type="term" value="F:solute:proton symporter activity"/>
    <property type="evidence" value="ECO:0007669"/>
    <property type="project" value="TreeGrafter"/>
</dbReference>
<name>A0A5S4ZV86_9FIRM</name>
<evidence type="ECO:0000256" key="2">
    <source>
        <dbReference type="ARBA" id="ARBA00010100"/>
    </source>
</evidence>
<feature type="transmembrane region" description="Helical" evidence="8">
    <location>
        <begin position="41"/>
        <end position="58"/>
    </location>
</feature>
<reference evidence="9 10" key="1">
    <citation type="submission" date="2019-07" db="EMBL/GenBank/DDBJ databases">
        <title>Genomic Encyclopedia of Type Strains, Phase I: the one thousand microbial genomes (KMG-I) project.</title>
        <authorList>
            <person name="Kyrpides N."/>
        </authorList>
    </citation>
    <scope>NUCLEOTIDE SEQUENCE [LARGE SCALE GENOMIC DNA]</scope>
    <source>
        <strain evidence="9 10">DSM 6562</strain>
    </source>
</reference>
<evidence type="ECO:0000256" key="3">
    <source>
        <dbReference type="ARBA" id="ARBA00022448"/>
    </source>
</evidence>
<evidence type="ECO:0000256" key="8">
    <source>
        <dbReference type="RuleBase" id="RU365092"/>
    </source>
</evidence>
<evidence type="ECO:0000313" key="10">
    <source>
        <dbReference type="Proteomes" id="UP000323166"/>
    </source>
</evidence>
<comment type="caution">
    <text evidence="8">Lacks conserved residue(s) required for the propagation of feature annotation.</text>
</comment>
<feature type="transmembrane region" description="Helical" evidence="8">
    <location>
        <begin position="550"/>
        <end position="573"/>
    </location>
</feature>
<feature type="transmembrane region" description="Helical" evidence="8">
    <location>
        <begin position="252"/>
        <end position="269"/>
    </location>
</feature>
<feature type="transmembrane region" description="Helical" evidence="8">
    <location>
        <begin position="421"/>
        <end position="440"/>
    </location>
</feature>
<feature type="transmembrane region" description="Helical" evidence="8">
    <location>
        <begin position="168"/>
        <end position="186"/>
    </location>
</feature>
<keyword evidence="10" id="KW-1185">Reference proteome</keyword>
<evidence type="ECO:0000256" key="4">
    <source>
        <dbReference type="ARBA" id="ARBA00022475"/>
    </source>
</evidence>
<feature type="transmembrane region" description="Helical" evidence="8">
    <location>
        <begin position="223"/>
        <end position="240"/>
    </location>
</feature>
<dbReference type="Proteomes" id="UP000323166">
    <property type="component" value="Unassembled WGS sequence"/>
</dbReference>